<evidence type="ECO:0000256" key="1">
    <source>
        <dbReference type="SAM" id="MobiDB-lite"/>
    </source>
</evidence>
<sequence>MQVKELEKIETSDLKEQENLERTEEVEASGENCGKKDLNFNSVIDVSGKRLDFPLINGEESTVEEVYLYKNELDLIPRAVGRLKGLRTLKFFANEVNLFPVEFTNLVQLECLQVKVTEPGVSGLELSKFGNLKELELSRVPRGHLVSQF</sequence>
<organism evidence="2">
    <name type="scientific">Sesamum radiatum</name>
    <name type="common">Black benniseed</name>
    <dbReference type="NCBI Taxonomy" id="300843"/>
    <lineage>
        <taxon>Eukaryota</taxon>
        <taxon>Viridiplantae</taxon>
        <taxon>Streptophyta</taxon>
        <taxon>Embryophyta</taxon>
        <taxon>Tracheophyta</taxon>
        <taxon>Spermatophyta</taxon>
        <taxon>Magnoliopsida</taxon>
        <taxon>eudicotyledons</taxon>
        <taxon>Gunneridae</taxon>
        <taxon>Pentapetalae</taxon>
        <taxon>asterids</taxon>
        <taxon>lamiids</taxon>
        <taxon>Lamiales</taxon>
        <taxon>Pedaliaceae</taxon>
        <taxon>Sesamum</taxon>
    </lineage>
</organism>
<name>A0AAW2S931_SESRA</name>
<dbReference type="SUPFAM" id="SSF52058">
    <property type="entry name" value="L domain-like"/>
    <property type="match status" value="1"/>
</dbReference>
<dbReference type="EMBL" id="JACGWJ010000011">
    <property type="protein sequence ID" value="KAL0388537.1"/>
    <property type="molecule type" value="Genomic_DNA"/>
</dbReference>
<comment type="caution">
    <text evidence="2">The sequence shown here is derived from an EMBL/GenBank/DDBJ whole genome shotgun (WGS) entry which is preliminary data.</text>
</comment>
<reference evidence="2" key="2">
    <citation type="journal article" date="2024" name="Plant">
        <title>Genomic evolution and insights into agronomic trait innovations of Sesamum species.</title>
        <authorList>
            <person name="Miao H."/>
            <person name="Wang L."/>
            <person name="Qu L."/>
            <person name="Liu H."/>
            <person name="Sun Y."/>
            <person name="Le M."/>
            <person name="Wang Q."/>
            <person name="Wei S."/>
            <person name="Zheng Y."/>
            <person name="Lin W."/>
            <person name="Duan Y."/>
            <person name="Cao H."/>
            <person name="Xiong S."/>
            <person name="Wang X."/>
            <person name="Wei L."/>
            <person name="Li C."/>
            <person name="Ma Q."/>
            <person name="Ju M."/>
            <person name="Zhao R."/>
            <person name="Li G."/>
            <person name="Mu C."/>
            <person name="Tian Q."/>
            <person name="Mei H."/>
            <person name="Zhang T."/>
            <person name="Gao T."/>
            <person name="Zhang H."/>
        </authorList>
    </citation>
    <scope>NUCLEOTIDE SEQUENCE</scope>
    <source>
        <strain evidence="2">G02</strain>
    </source>
</reference>
<proteinExistence type="predicted"/>
<dbReference type="InterPro" id="IPR032675">
    <property type="entry name" value="LRR_dom_sf"/>
</dbReference>
<evidence type="ECO:0000313" key="2">
    <source>
        <dbReference type="EMBL" id="KAL0388537.1"/>
    </source>
</evidence>
<reference evidence="2" key="1">
    <citation type="submission" date="2020-06" db="EMBL/GenBank/DDBJ databases">
        <authorList>
            <person name="Li T."/>
            <person name="Hu X."/>
            <person name="Zhang T."/>
            <person name="Song X."/>
            <person name="Zhang H."/>
            <person name="Dai N."/>
            <person name="Sheng W."/>
            <person name="Hou X."/>
            <person name="Wei L."/>
        </authorList>
    </citation>
    <scope>NUCLEOTIDE SEQUENCE</scope>
    <source>
        <strain evidence="2">G02</strain>
        <tissue evidence="2">Leaf</tissue>
    </source>
</reference>
<dbReference type="Gene3D" id="3.80.10.10">
    <property type="entry name" value="Ribonuclease Inhibitor"/>
    <property type="match status" value="1"/>
</dbReference>
<dbReference type="AlphaFoldDB" id="A0AAW2S931"/>
<accession>A0AAW2S931</accession>
<gene>
    <name evidence="2" type="ORF">Sradi_2735500</name>
</gene>
<protein>
    <submittedName>
        <fullName evidence="2">Uncharacterized protein</fullName>
    </submittedName>
</protein>
<feature type="region of interest" description="Disordered" evidence="1">
    <location>
        <begin position="1"/>
        <end position="28"/>
    </location>
</feature>
<feature type="compositionally biased region" description="Basic and acidic residues" evidence="1">
    <location>
        <begin position="1"/>
        <end position="25"/>
    </location>
</feature>